<dbReference type="SMART" id="SM00233">
    <property type="entry name" value="PH"/>
    <property type="match status" value="1"/>
</dbReference>
<dbReference type="InterPro" id="IPR011993">
    <property type="entry name" value="PH-like_dom_sf"/>
</dbReference>
<dbReference type="Proteomes" id="UP000694559">
    <property type="component" value="Unplaced"/>
</dbReference>
<protein>
    <submittedName>
        <fullName evidence="16">Calcium dependent secretion activator 2</fullName>
    </submittedName>
</protein>
<evidence type="ECO:0000256" key="9">
    <source>
        <dbReference type="ARBA" id="ARBA00023136"/>
    </source>
</evidence>
<dbReference type="InterPro" id="IPR000008">
    <property type="entry name" value="C2_dom"/>
</dbReference>
<organism evidence="16 17">
    <name type="scientific">Naja naja</name>
    <name type="common">Indian cobra</name>
    <dbReference type="NCBI Taxonomy" id="35670"/>
    <lineage>
        <taxon>Eukaryota</taxon>
        <taxon>Metazoa</taxon>
        <taxon>Chordata</taxon>
        <taxon>Craniata</taxon>
        <taxon>Vertebrata</taxon>
        <taxon>Euteleostomi</taxon>
        <taxon>Lepidosauria</taxon>
        <taxon>Squamata</taxon>
        <taxon>Bifurcata</taxon>
        <taxon>Unidentata</taxon>
        <taxon>Episquamata</taxon>
        <taxon>Toxicofera</taxon>
        <taxon>Serpentes</taxon>
        <taxon>Colubroidea</taxon>
        <taxon>Elapidae</taxon>
        <taxon>Elapinae</taxon>
        <taxon>Naja</taxon>
    </lineage>
</organism>
<keyword evidence="8" id="KW-0446">Lipid-binding</keyword>
<evidence type="ECO:0000259" key="15">
    <source>
        <dbReference type="PROSITE" id="PS51258"/>
    </source>
</evidence>
<dbReference type="SUPFAM" id="SSF50729">
    <property type="entry name" value="PH domain-like"/>
    <property type="match status" value="1"/>
</dbReference>
<evidence type="ECO:0000256" key="11">
    <source>
        <dbReference type="ARBA" id="ARBA00034103"/>
    </source>
</evidence>
<dbReference type="GO" id="GO:0045211">
    <property type="term" value="C:postsynaptic membrane"/>
    <property type="evidence" value="ECO:0007669"/>
    <property type="project" value="Ensembl"/>
</dbReference>
<dbReference type="InterPro" id="IPR010439">
    <property type="entry name" value="MUN_dom"/>
</dbReference>
<dbReference type="GO" id="GO:0042734">
    <property type="term" value="C:presynaptic membrane"/>
    <property type="evidence" value="ECO:0007669"/>
    <property type="project" value="Ensembl"/>
</dbReference>
<dbReference type="GO" id="GO:0045921">
    <property type="term" value="P:positive regulation of exocytosis"/>
    <property type="evidence" value="ECO:0007669"/>
    <property type="project" value="Ensembl"/>
</dbReference>
<dbReference type="PANTHER" id="PTHR12166:SF7">
    <property type="entry name" value="CALCIUM-DEPENDENT SECRETION ACTIVATOR 2"/>
    <property type="match status" value="1"/>
</dbReference>
<reference evidence="16" key="2">
    <citation type="submission" date="2025-09" db="UniProtKB">
        <authorList>
            <consortium name="Ensembl"/>
        </authorList>
    </citation>
    <scope>IDENTIFICATION</scope>
</reference>
<dbReference type="GO" id="GO:0061484">
    <property type="term" value="P:hematopoietic stem cell homeostasis"/>
    <property type="evidence" value="ECO:0007669"/>
    <property type="project" value="Ensembl"/>
</dbReference>
<dbReference type="GO" id="GO:0098978">
    <property type="term" value="C:glutamatergic synapse"/>
    <property type="evidence" value="ECO:0007669"/>
    <property type="project" value="Ensembl"/>
</dbReference>
<dbReference type="GeneTree" id="ENSGT00590000083094"/>
<reference evidence="16" key="1">
    <citation type="submission" date="2025-08" db="UniProtKB">
        <authorList>
            <consortium name="Ensembl"/>
        </authorList>
    </citation>
    <scope>IDENTIFICATION</scope>
</reference>
<dbReference type="OrthoDB" id="10063282at2759"/>
<evidence type="ECO:0000259" key="13">
    <source>
        <dbReference type="PROSITE" id="PS50003"/>
    </source>
</evidence>
<evidence type="ECO:0000256" key="10">
    <source>
        <dbReference type="ARBA" id="ARBA00023329"/>
    </source>
</evidence>
<dbReference type="Gene3D" id="2.30.29.30">
    <property type="entry name" value="Pleckstrin-homology domain (PH domain)/Phosphotyrosine-binding domain (PTB)"/>
    <property type="match status" value="1"/>
</dbReference>
<dbReference type="GO" id="GO:0036064">
    <property type="term" value="C:ciliary basal body"/>
    <property type="evidence" value="ECO:0007669"/>
    <property type="project" value="Ensembl"/>
</dbReference>
<dbReference type="GO" id="GO:1990504">
    <property type="term" value="P:dense core granule exocytosis"/>
    <property type="evidence" value="ECO:0007669"/>
    <property type="project" value="InterPro"/>
</dbReference>
<dbReference type="PROSITE" id="PS51258">
    <property type="entry name" value="MHD1"/>
    <property type="match status" value="1"/>
</dbReference>
<dbReference type="GO" id="GO:0005654">
    <property type="term" value="C:nucleoplasm"/>
    <property type="evidence" value="ECO:0007669"/>
    <property type="project" value="Ensembl"/>
</dbReference>
<dbReference type="GO" id="GO:0016082">
    <property type="term" value="P:synaptic vesicle priming"/>
    <property type="evidence" value="ECO:0007669"/>
    <property type="project" value="Ensembl"/>
</dbReference>
<dbReference type="Ensembl" id="ENSNNAT00000009705.1">
    <property type="protein sequence ID" value="ENSNNAP00000009252.1"/>
    <property type="gene ID" value="ENSNNAG00000006131.1"/>
</dbReference>
<evidence type="ECO:0000256" key="6">
    <source>
        <dbReference type="ARBA" id="ARBA00022927"/>
    </source>
</evidence>
<dbReference type="GO" id="GO:0098688">
    <property type="term" value="C:parallel fiber to Purkinje cell synapse"/>
    <property type="evidence" value="ECO:0007669"/>
    <property type="project" value="Ensembl"/>
</dbReference>
<keyword evidence="10" id="KW-0968">Cytoplasmic vesicle</keyword>
<evidence type="ECO:0000256" key="7">
    <source>
        <dbReference type="ARBA" id="ARBA00023018"/>
    </source>
</evidence>
<dbReference type="GO" id="GO:0015031">
    <property type="term" value="P:protein transport"/>
    <property type="evidence" value="ECO:0007669"/>
    <property type="project" value="UniProtKB-KW"/>
</dbReference>
<keyword evidence="17" id="KW-1185">Reference proteome</keyword>
<dbReference type="PROSITE" id="PS50004">
    <property type="entry name" value="C2"/>
    <property type="match status" value="1"/>
</dbReference>
<feature type="region of interest" description="Disordered" evidence="12">
    <location>
        <begin position="401"/>
        <end position="420"/>
    </location>
</feature>
<feature type="region of interest" description="Disordered" evidence="12">
    <location>
        <begin position="1"/>
        <end position="76"/>
    </location>
</feature>
<evidence type="ECO:0000256" key="3">
    <source>
        <dbReference type="ARBA" id="ARBA00022483"/>
    </source>
</evidence>
<dbReference type="GO" id="GO:0005813">
    <property type="term" value="C:centrosome"/>
    <property type="evidence" value="ECO:0007669"/>
    <property type="project" value="Ensembl"/>
</dbReference>
<evidence type="ECO:0000256" key="2">
    <source>
        <dbReference type="ARBA" id="ARBA00022448"/>
    </source>
</evidence>
<dbReference type="SMART" id="SM01145">
    <property type="entry name" value="DUF1041"/>
    <property type="match status" value="1"/>
</dbReference>
<dbReference type="PROSITE" id="PS50003">
    <property type="entry name" value="PH_DOMAIN"/>
    <property type="match status" value="1"/>
</dbReference>
<dbReference type="PANTHER" id="PTHR12166">
    <property type="entry name" value="CALCIUM-DEPENDENT SECRETION ACTIVATOR"/>
    <property type="match status" value="1"/>
</dbReference>
<evidence type="ECO:0000256" key="12">
    <source>
        <dbReference type="SAM" id="MobiDB-lite"/>
    </source>
</evidence>
<dbReference type="InterPro" id="IPR001849">
    <property type="entry name" value="PH_domain"/>
</dbReference>
<keyword evidence="7" id="KW-0770">Synapse</keyword>
<keyword evidence="9" id="KW-0472">Membrane</keyword>
<feature type="domain" description="C2" evidence="14">
    <location>
        <begin position="353"/>
        <end position="468"/>
    </location>
</feature>
<evidence type="ECO:0000313" key="17">
    <source>
        <dbReference type="Proteomes" id="UP000694559"/>
    </source>
</evidence>
<proteinExistence type="predicted"/>
<dbReference type="InterPro" id="IPR057457">
    <property type="entry name" value="CAPS_C2"/>
</dbReference>
<name>A0A8C6X5G5_NAJNA</name>
<keyword evidence="4" id="KW-0479">Metal-binding</keyword>
<dbReference type="InterPro" id="IPR033227">
    <property type="entry name" value="CAPS"/>
</dbReference>
<feature type="domain" description="MHD1" evidence="15">
    <location>
        <begin position="883"/>
        <end position="1054"/>
    </location>
</feature>
<dbReference type="GO" id="GO:0030659">
    <property type="term" value="C:cytoplasmic vesicle membrane"/>
    <property type="evidence" value="ECO:0007669"/>
    <property type="project" value="UniProtKB-SubCell"/>
</dbReference>
<dbReference type="InterPro" id="IPR014770">
    <property type="entry name" value="Munc13_1"/>
</dbReference>
<evidence type="ECO:0000256" key="1">
    <source>
        <dbReference type="ARBA" id="ARBA00004156"/>
    </source>
</evidence>
<keyword evidence="3" id="KW-0268">Exocytosis</keyword>
<dbReference type="GO" id="GO:0046872">
    <property type="term" value="F:metal ion binding"/>
    <property type="evidence" value="ECO:0007669"/>
    <property type="project" value="UniProtKB-KW"/>
</dbReference>
<gene>
    <name evidence="16" type="primary">CADPS2</name>
</gene>
<evidence type="ECO:0000313" key="16">
    <source>
        <dbReference type="Ensembl" id="ENSNNAP00000009252.1"/>
    </source>
</evidence>
<feature type="domain" description="PH" evidence="13">
    <location>
        <begin position="491"/>
        <end position="594"/>
    </location>
</feature>
<evidence type="ECO:0000256" key="5">
    <source>
        <dbReference type="ARBA" id="ARBA00022837"/>
    </source>
</evidence>
<dbReference type="FunFam" id="2.30.29.30:FF:000007">
    <property type="entry name" value="Calcium-dependent secretion activator 2 isoform B"/>
    <property type="match status" value="1"/>
</dbReference>
<dbReference type="CDD" id="cd01234">
    <property type="entry name" value="PH_CADPS"/>
    <property type="match status" value="1"/>
</dbReference>
<keyword evidence="5" id="KW-0106">Calcium</keyword>
<evidence type="ECO:0000256" key="8">
    <source>
        <dbReference type="ARBA" id="ARBA00023121"/>
    </source>
</evidence>
<dbReference type="Pfam" id="PF06292">
    <property type="entry name" value="MUN"/>
    <property type="match status" value="2"/>
</dbReference>
<comment type="subcellular location">
    <subcellularLocation>
        <location evidence="1">Cytoplasmic vesicle membrane</location>
    </subcellularLocation>
    <subcellularLocation>
        <location evidence="11">Synapse</location>
    </subcellularLocation>
</comment>
<accession>A0A8C6X5G5</accession>
<evidence type="ECO:0000256" key="4">
    <source>
        <dbReference type="ARBA" id="ARBA00022723"/>
    </source>
</evidence>
<evidence type="ECO:0000259" key="14">
    <source>
        <dbReference type="PROSITE" id="PS50004"/>
    </source>
</evidence>
<keyword evidence="2" id="KW-0813">Transport</keyword>
<feature type="compositionally biased region" description="Low complexity" evidence="12">
    <location>
        <begin position="31"/>
        <end position="44"/>
    </location>
</feature>
<dbReference type="Pfam" id="PF25341">
    <property type="entry name" value="C2_CAPS"/>
    <property type="match status" value="1"/>
</dbReference>
<dbReference type="Pfam" id="PF00169">
    <property type="entry name" value="PH"/>
    <property type="match status" value="1"/>
</dbReference>
<feature type="compositionally biased region" description="Acidic residues" evidence="12">
    <location>
        <begin position="1"/>
        <end position="16"/>
    </location>
</feature>
<dbReference type="GO" id="GO:0008289">
    <property type="term" value="F:lipid binding"/>
    <property type="evidence" value="ECO:0007669"/>
    <property type="project" value="UniProtKB-KW"/>
</dbReference>
<sequence length="1293" mass="147250">MLDPSSSEEESDEGLEEERRDLLGVSGGSGPSNSSPRALPAASRDSGRQGSGGGGATRPVSPSPSLRSEGREEQERLLKEEREKRLRLQLYVFIVRCIAYPFNAKQPTDMARRQQKLNKQQLQVVKERFQAFLNGETQIVADEAFCNAVRSYYEVFLKSDRVARMVHSGGCSANDFRDVFKKNIEKRVRSLPEIDGLSKETVLSSWIAKYDAIYRGEEDLYKQSSRMALSAVSELILSKEQLYEMFQQILGVKKLEHQLIYNACQLDNADEQAAQIRRELDGRLQMADQMAKERKCPEFIAKEMDYMYIEELRSSVNLLMANLESLPVSKGGPEFKLQKLKRSQNSAFLDIGDENEVQLSKSDVVLSFTLEIVIMEVQGLKSLAPSRIVYCTMEVEGGEKLQTDQAEASRPQWGTQGDFTTTHPRPVVKVKLFTESTGVLALEDKELGRVVLYPTSNSSKSTELHKMLVPKNSQDSDLRIKLAVRMDKPPHMKHCGYLYALGQKVWKRWKKRYFVLVQVSQYTFAMCSYREKKSEPQELMQLEGYTVDYTAPHPGLQGGQMFFNAVKEGDIVIFASDDEQDRILWVQAMYRATGQSYKPVPVGQAQKMNPKGSNIHTDLSQNADHAQKHDMDEFISANPCTFDHAALFKVLQRQTLDHRLNDSYSCLGWFSPGQVFVLDEYCARYGVRGCHRHLCYLNELMEHSENGAVIDPTLLHYSFAFCASHVHGNRPDGIGTVTVEEKERFEDIKKRLSSLLENQISHFRYCFPFGRPEGALKATLSLLERVLMKDIATPIPAEEVKKVVRKCLENAALINYTRLTDYAKIEETLNLASPSVKLEEVIHLAELCIEVLQQNEEHHSEAFAWWPDLLAEHGEKFWSLFTVDMDSALEAQPQDSWDSFPLFQLLNNFLRNDSLLCNGKFHKHLQEIFVPLVIRYIDLMESSIAQSLHRGLEQESWQPVKTITNSLPNVALPKVPSLPLNLPQIPSFSTPTWMASLYDSTNGSATSEDLFWKLDALQMFILDLHWPEPEFAHHLEQRLKLMASDMIEACIKRTRTAFELKVQKTNKSTDLRIPSTVCTMFNVLVDAKKQTAKLCILNGGQEQQYHSKIDDLIEETMKEVISLLVSKFVAVLEGVLSKLSRYDEGTFFSSILSFTVKAAAKYVDVPKPGMDLADTYIMFVRQNQDILRDKVNEEMYTEKLFDQWYSSSMKVICVWLADRLDLQLHIYQLKTLIKIVKKTYRDFRLQGVLEATLNSKTYNTVHSRLTVEEATVSVSDGSGLQGITMKDSDEEEG</sequence>
<dbReference type="OMA" id="LSFTLEX"/>
<keyword evidence="6" id="KW-0653">Protein transport</keyword>
<dbReference type="GO" id="GO:0009267">
    <property type="term" value="P:cellular response to starvation"/>
    <property type="evidence" value="ECO:0007669"/>
    <property type="project" value="Ensembl"/>
</dbReference>